<dbReference type="EMBL" id="ML978121">
    <property type="protein sequence ID" value="KAF2103731.1"/>
    <property type="molecule type" value="Genomic_DNA"/>
</dbReference>
<protein>
    <submittedName>
        <fullName evidence="5">G-patch domain-containing protein</fullName>
    </submittedName>
</protein>
<feature type="compositionally biased region" description="Basic and acidic residues" evidence="3">
    <location>
        <begin position="85"/>
        <end position="99"/>
    </location>
</feature>
<gene>
    <name evidence="5" type="ORF">NA57DRAFT_62607</name>
</gene>
<feature type="region of interest" description="Disordered" evidence="3">
    <location>
        <begin position="1"/>
        <end position="36"/>
    </location>
</feature>
<feature type="coiled-coil region" evidence="2">
    <location>
        <begin position="211"/>
        <end position="245"/>
    </location>
</feature>
<dbReference type="Pfam" id="PF01585">
    <property type="entry name" value="G-patch"/>
    <property type="match status" value="1"/>
</dbReference>
<dbReference type="AlphaFoldDB" id="A0A9P4ILH8"/>
<dbReference type="GO" id="GO:0003676">
    <property type="term" value="F:nucleic acid binding"/>
    <property type="evidence" value="ECO:0007669"/>
    <property type="project" value="InterPro"/>
</dbReference>
<evidence type="ECO:0000256" key="3">
    <source>
        <dbReference type="SAM" id="MobiDB-lite"/>
    </source>
</evidence>
<feature type="compositionally biased region" description="Basic and acidic residues" evidence="3">
    <location>
        <begin position="1"/>
        <end position="12"/>
    </location>
</feature>
<dbReference type="PANTHER" id="PTHR23329:SF1">
    <property type="entry name" value="TUFTELIN-INTERACTING PROTEIN 11"/>
    <property type="match status" value="1"/>
</dbReference>
<organism evidence="5 6">
    <name type="scientific">Rhizodiscina lignyota</name>
    <dbReference type="NCBI Taxonomy" id="1504668"/>
    <lineage>
        <taxon>Eukaryota</taxon>
        <taxon>Fungi</taxon>
        <taxon>Dikarya</taxon>
        <taxon>Ascomycota</taxon>
        <taxon>Pezizomycotina</taxon>
        <taxon>Dothideomycetes</taxon>
        <taxon>Pleosporomycetidae</taxon>
        <taxon>Aulographales</taxon>
        <taxon>Rhizodiscinaceae</taxon>
        <taxon>Rhizodiscina</taxon>
    </lineage>
</organism>
<dbReference type="InterPro" id="IPR022783">
    <property type="entry name" value="GCFC_dom"/>
</dbReference>
<sequence>MDRPQSKRKGDFGDAGSRKTAKMDGGNGASKGKMSLAEKMMAKMGYKSGQGLGASGEGILNPIEVKLRPQGAGVGAVSEKTQQAKSEERRAAERRGEKYEDSEDEERKSKQRRKEAIRSATGQDREGTPKGFTRPSKPKYRTAAEIEASAEGLVIPNVLKSIIDATGKEPKLLTSAAGLMSSVPTTPSAQTDEEKLAGEARREVESIVNEWNQNSAEKKALEEEEEDLEKELEMEETKIMKIEAIMEAIQGLEVTDHILPDDLPSQWERVASGLETLQVEYQDDIEEFDLSTTAVAAIAPLLQQETATWSPLDKPNHMVSYIRRLRPILGIKVSKDDEVVSNGYHGTNRSNNSKNATMYESLIHTAWLPTIRAAVTNEWDPHSPSALISLIEEWKDLLPNFIYYSIMETLIITKLSAAVQAWNPRTASKAASSSKDKHKSIDNSGAPLPHVWLFPWFPLLSSQHTDPKSSHGLLADVKRKLKVVLDTWDLSLGVFPGLSAWREVLRSELDKALIKHLLPRLALHLSTDFEVFPPDQDLSPLEHVLAWQDYFKPTVMAQLLVAEFFPKFFDTLHGWLTSEDVSYEEVGQWFTWWKAQMPSSLKDVSAMEEQWDKALQMMNLALDLGDRAKDELPKPSVAGAELAEASAGTPLRPGTPLAAAAKETPKKELAKETTFRDVVEEWCAEESLLLIPLREAHETTGLPLFRITASATGRGGAVVFLKGDVVWAQDKKDRSRWEPIGLEEKLVQKAEGK</sequence>
<comment type="similarity">
    <text evidence="1">Belongs to the TFP11/STIP family.</text>
</comment>
<name>A0A9P4ILH8_9PEZI</name>
<dbReference type="Proteomes" id="UP000799772">
    <property type="component" value="Unassembled WGS sequence"/>
</dbReference>
<evidence type="ECO:0000259" key="4">
    <source>
        <dbReference type="PROSITE" id="PS50174"/>
    </source>
</evidence>
<dbReference type="PANTHER" id="PTHR23329">
    <property type="entry name" value="TUFTELIN-INTERACTING PROTEIN 11-RELATED"/>
    <property type="match status" value="1"/>
</dbReference>
<dbReference type="InterPro" id="IPR045211">
    <property type="entry name" value="TFP11/STIP/Ntr1"/>
</dbReference>
<dbReference type="OrthoDB" id="4822at2759"/>
<reference evidence="5" key="1">
    <citation type="journal article" date="2020" name="Stud. Mycol.">
        <title>101 Dothideomycetes genomes: a test case for predicting lifestyles and emergence of pathogens.</title>
        <authorList>
            <person name="Haridas S."/>
            <person name="Albert R."/>
            <person name="Binder M."/>
            <person name="Bloem J."/>
            <person name="Labutti K."/>
            <person name="Salamov A."/>
            <person name="Andreopoulos B."/>
            <person name="Baker S."/>
            <person name="Barry K."/>
            <person name="Bills G."/>
            <person name="Bluhm B."/>
            <person name="Cannon C."/>
            <person name="Castanera R."/>
            <person name="Culley D."/>
            <person name="Daum C."/>
            <person name="Ezra D."/>
            <person name="Gonzalez J."/>
            <person name="Henrissat B."/>
            <person name="Kuo A."/>
            <person name="Liang C."/>
            <person name="Lipzen A."/>
            <person name="Lutzoni F."/>
            <person name="Magnuson J."/>
            <person name="Mondo S."/>
            <person name="Nolan M."/>
            <person name="Ohm R."/>
            <person name="Pangilinan J."/>
            <person name="Park H.-J."/>
            <person name="Ramirez L."/>
            <person name="Alfaro M."/>
            <person name="Sun H."/>
            <person name="Tritt A."/>
            <person name="Yoshinaga Y."/>
            <person name="Zwiers L.-H."/>
            <person name="Turgeon B."/>
            <person name="Goodwin S."/>
            <person name="Spatafora J."/>
            <person name="Crous P."/>
            <person name="Grigoriev I."/>
        </authorList>
    </citation>
    <scope>NUCLEOTIDE SEQUENCE</scope>
    <source>
        <strain evidence="5">CBS 133067</strain>
    </source>
</reference>
<dbReference type="GO" id="GO:0071008">
    <property type="term" value="C:U2-type post-mRNA release spliceosomal complex"/>
    <property type="evidence" value="ECO:0007669"/>
    <property type="project" value="TreeGrafter"/>
</dbReference>
<accession>A0A9P4ILH8</accession>
<dbReference type="InterPro" id="IPR000467">
    <property type="entry name" value="G_patch_dom"/>
</dbReference>
<feature type="domain" description="G-patch" evidence="4">
    <location>
        <begin position="33"/>
        <end position="79"/>
    </location>
</feature>
<dbReference type="Pfam" id="PF07842">
    <property type="entry name" value="GCFC"/>
    <property type="match status" value="1"/>
</dbReference>
<evidence type="ECO:0000256" key="2">
    <source>
        <dbReference type="SAM" id="Coils"/>
    </source>
</evidence>
<evidence type="ECO:0000313" key="5">
    <source>
        <dbReference type="EMBL" id="KAF2103731.1"/>
    </source>
</evidence>
<feature type="region of interest" description="Disordered" evidence="3">
    <location>
        <begin position="70"/>
        <end position="141"/>
    </location>
</feature>
<dbReference type="GO" id="GO:0000390">
    <property type="term" value="P:spliceosomal complex disassembly"/>
    <property type="evidence" value="ECO:0007669"/>
    <property type="project" value="InterPro"/>
</dbReference>
<evidence type="ECO:0000256" key="1">
    <source>
        <dbReference type="ARBA" id="ARBA00010900"/>
    </source>
</evidence>
<evidence type="ECO:0000313" key="6">
    <source>
        <dbReference type="Proteomes" id="UP000799772"/>
    </source>
</evidence>
<dbReference type="SMART" id="SM00443">
    <property type="entry name" value="G_patch"/>
    <property type="match status" value="1"/>
</dbReference>
<keyword evidence="2" id="KW-0175">Coiled coil</keyword>
<keyword evidence="6" id="KW-1185">Reference proteome</keyword>
<proteinExistence type="inferred from homology"/>
<dbReference type="PROSITE" id="PS50174">
    <property type="entry name" value="G_PATCH"/>
    <property type="match status" value="1"/>
</dbReference>
<comment type="caution">
    <text evidence="5">The sequence shown here is derived from an EMBL/GenBank/DDBJ whole genome shotgun (WGS) entry which is preliminary data.</text>
</comment>